<dbReference type="AlphaFoldDB" id="A0A927JAW5"/>
<keyword evidence="3" id="KW-1185">Reference proteome</keyword>
<dbReference type="PANTHER" id="PTHR30632">
    <property type="entry name" value="MOLYBDATE-BINDING PERIPLASMIC PROTEIN"/>
    <property type="match status" value="1"/>
</dbReference>
<dbReference type="GO" id="GO:0030973">
    <property type="term" value="F:molybdate ion binding"/>
    <property type="evidence" value="ECO:0007669"/>
    <property type="project" value="TreeGrafter"/>
</dbReference>
<keyword evidence="1" id="KW-0732">Signal</keyword>
<proteinExistence type="predicted"/>
<dbReference type="GO" id="GO:0015689">
    <property type="term" value="P:molybdate ion transport"/>
    <property type="evidence" value="ECO:0007669"/>
    <property type="project" value="TreeGrafter"/>
</dbReference>
<feature type="signal peptide" evidence="1">
    <location>
        <begin position="1"/>
        <end position="24"/>
    </location>
</feature>
<dbReference type="SUPFAM" id="SSF53850">
    <property type="entry name" value="Periplasmic binding protein-like II"/>
    <property type="match status" value="1"/>
</dbReference>
<reference evidence="2" key="1">
    <citation type="submission" date="2020-09" db="EMBL/GenBank/DDBJ databases">
        <title>Hoyosella lacisalsi sp. nov., a halotolerant actinobacterium isolated from soil of Lake Gudzhirganskoe.</title>
        <authorList>
            <person name="Yang Q."/>
            <person name="Guo P.Y."/>
            <person name="Liu S.W."/>
            <person name="Li F.N."/>
            <person name="Sun C.H."/>
        </authorList>
    </citation>
    <scope>NUCLEOTIDE SEQUENCE</scope>
    <source>
        <strain evidence="2">G463</strain>
    </source>
</reference>
<dbReference type="Pfam" id="PF13531">
    <property type="entry name" value="SBP_bac_11"/>
    <property type="match status" value="1"/>
</dbReference>
<evidence type="ECO:0000313" key="3">
    <source>
        <dbReference type="Proteomes" id="UP000642993"/>
    </source>
</evidence>
<evidence type="ECO:0000256" key="1">
    <source>
        <dbReference type="SAM" id="SignalP"/>
    </source>
</evidence>
<comment type="caution">
    <text evidence="2">The sequence shown here is derived from an EMBL/GenBank/DDBJ whole genome shotgun (WGS) entry which is preliminary data.</text>
</comment>
<dbReference type="PROSITE" id="PS51257">
    <property type="entry name" value="PROKAR_LIPOPROTEIN"/>
    <property type="match status" value="1"/>
</dbReference>
<feature type="chain" id="PRO_5039215867" evidence="1">
    <location>
        <begin position="25"/>
        <end position="253"/>
    </location>
</feature>
<dbReference type="EMBL" id="JACYWE010000002">
    <property type="protein sequence ID" value="MBD8505901.1"/>
    <property type="molecule type" value="Genomic_DNA"/>
</dbReference>
<evidence type="ECO:0000313" key="2">
    <source>
        <dbReference type="EMBL" id="MBD8505901.1"/>
    </source>
</evidence>
<sequence>MRARWGTLAAAGLLAVLAAGCVSTQPSESLAVRAPGSLRGALDDVARQFEDAHRGIAITIRYDGHPGAMEQLGTALDQPRTADEAIDVLITEDESLMWQAVDEGLVSGDPVTLARSTYVVAIPSGADSTFDDVVSSAMAVSTCSEELPCGQAAHAVARRAGLAIDTDLQEQTPSEVLERVIDGSAEAGLVLDTATHAAGQDVTILDLPFPASTTSLAAPVAESPDRAAAQRFIEFLRTDEAQDALDHSGLAAR</sequence>
<dbReference type="Proteomes" id="UP000642993">
    <property type="component" value="Unassembled WGS sequence"/>
</dbReference>
<accession>A0A927JAW5</accession>
<dbReference type="PANTHER" id="PTHR30632:SF0">
    <property type="entry name" value="SULFATE-BINDING PROTEIN"/>
    <property type="match status" value="1"/>
</dbReference>
<protein>
    <submittedName>
        <fullName evidence="2">Substrate-binding domain-containing protein</fullName>
    </submittedName>
</protein>
<gene>
    <name evidence="2" type="ORF">HT102_05315</name>
</gene>
<organism evidence="2 3">
    <name type="scientific">Lolliginicoccus lacisalsi</name>
    <dbReference type="NCBI Taxonomy" id="2742202"/>
    <lineage>
        <taxon>Bacteria</taxon>
        <taxon>Bacillati</taxon>
        <taxon>Actinomycetota</taxon>
        <taxon>Actinomycetes</taxon>
        <taxon>Mycobacteriales</taxon>
        <taxon>Hoyosellaceae</taxon>
        <taxon>Lolliginicoccus</taxon>
    </lineage>
</organism>
<dbReference type="RefSeq" id="WP_192038348.1">
    <property type="nucleotide sequence ID" value="NZ_JACYWE010000002.1"/>
</dbReference>
<dbReference type="Gene3D" id="3.40.190.10">
    <property type="entry name" value="Periplasmic binding protein-like II"/>
    <property type="match status" value="2"/>
</dbReference>
<dbReference type="InterPro" id="IPR050682">
    <property type="entry name" value="ModA/WtpA"/>
</dbReference>
<name>A0A927JAW5_9ACTN</name>